<dbReference type="Proteomes" id="UP000294958">
    <property type="component" value="Unassembled WGS sequence"/>
</dbReference>
<dbReference type="GO" id="GO:0006259">
    <property type="term" value="P:DNA metabolic process"/>
    <property type="evidence" value="ECO:0007669"/>
    <property type="project" value="InterPro"/>
</dbReference>
<feature type="compositionally biased region" description="Basic and acidic residues" evidence="1">
    <location>
        <begin position="323"/>
        <end position="332"/>
    </location>
</feature>
<feature type="compositionally biased region" description="Basic and acidic residues" evidence="1">
    <location>
        <begin position="236"/>
        <end position="257"/>
    </location>
</feature>
<dbReference type="AlphaFoldDB" id="A0A4R6YEU5"/>
<proteinExistence type="predicted"/>
<evidence type="ECO:0000313" key="3">
    <source>
        <dbReference type="Proteomes" id="UP000294958"/>
    </source>
</evidence>
<name>A0A4R6YEU5_9HYPH</name>
<dbReference type="OrthoDB" id="5124088at2"/>
<dbReference type="InterPro" id="IPR018330">
    <property type="entry name" value="RecT_fam"/>
</dbReference>
<organism evidence="2 3">
    <name type="scientific">Aquamicrobium defluvii</name>
    <dbReference type="NCBI Taxonomy" id="69279"/>
    <lineage>
        <taxon>Bacteria</taxon>
        <taxon>Pseudomonadati</taxon>
        <taxon>Pseudomonadota</taxon>
        <taxon>Alphaproteobacteria</taxon>
        <taxon>Hyphomicrobiales</taxon>
        <taxon>Phyllobacteriaceae</taxon>
        <taxon>Aquamicrobium</taxon>
    </lineage>
</organism>
<evidence type="ECO:0000313" key="2">
    <source>
        <dbReference type="EMBL" id="TDR34702.1"/>
    </source>
</evidence>
<dbReference type="EMBL" id="SNZF01000013">
    <property type="protein sequence ID" value="TDR34702.1"/>
    <property type="molecule type" value="Genomic_DNA"/>
</dbReference>
<dbReference type="RefSeq" id="WP_133675402.1">
    <property type="nucleotide sequence ID" value="NZ_SNZF01000013.1"/>
</dbReference>
<gene>
    <name evidence="2" type="ORF">DES43_113133</name>
</gene>
<dbReference type="GO" id="GO:0003677">
    <property type="term" value="F:DNA binding"/>
    <property type="evidence" value="ECO:0007669"/>
    <property type="project" value="InterPro"/>
</dbReference>
<sequence length="371" mass="41078">MNAVTKSDGPREIEVVRDQFERMGDQFKAVLPAHIPVERFARVVMTAIQNNPQLLQAPRKELFNASMKAAQDGLLPDGREGALVLRKSKNGFSITWQPMIAGVRKKARNSGEISTWDAHVVFENDFFQFQLGDAPQINHTYDLKAPRGEPVGAYSVCVLKDGTKSYEVMSADEINAIRDRSDGWKAFKAGYIKSTPWSTDWGEMARKTVAKRHSKVLPMSTDLDDLIRRDDELYDMKGAKEEAQERRPRSLADRLDQIADDDPIDADPDTGEVIDRDQNSEPNSPSGSEGGKASPQGKAASKPSSDPAPRSDDGDPIANARRRGAEARDKGMSRKAVPAEFRKDERLMAAFLDGFDTGVAEDREPGADEEE</sequence>
<accession>A0A4R6YEU5</accession>
<reference evidence="2 3" key="1">
    <citation type="submission" date="2019-03" db="EMBL/GenBank/DDBJ databases">
        <title>Genomic Encyclopedia of Type Strains, Phase IV (KMG-IV): sequencing the most valuable type-strain genomes for metagenomic binning, comparative biology and taxonomic classification.</title>
        <authorList>
            <person name="Goeker M."/>
        </authorList>
    </citation>
    <scope>NUCLEOTIDE SEQUENCE [LARGE SCALE GENOMIC DNA]</scope>
    <source>
        <strain evidence="2 3">DSM 11603</strain>
    </source>
</reference>
<comment type="caution">
    <text evidence="2">The sequence shown here is derived from an EMBL/GenBank/DDBJ whole genome shotgun (WGS) entry which is preliminary data.</text>
</comment>
<protein>
    <submittedName>
        <fullName evidence="2">Recombination protein RecT</fullName>
    </submittedName>
</protein>
<evidence type="ECO:0000256" key="1">
    <source>
        <dbReference type="SAM" id="MobiDB-lite"/>
    </source>
</evidence>
<feature type="compositionally biased region" description="Acidic residues" evidence="1">
    <location>
        <begin position="258"/>
        <end position="272"/>
    </location>
</feature>
<dbReference type="Pfam" id="PF03837">
    <property type="entry name" value="RecT"/>
    <property type="match status" value="1"/>
</dbReference>
<feature type="region of interest" description="Disordered" evidence="1">
    <location>
        <begin position="236"/>
        <end position="340"/>
    </location>
</feature>
<dbReference type="NCBIfam" id="TIGR00616">
    <property type="entry name" value="rect"/>
    <property type="match status" value="1"/>
</dbReference>
<dbReference type="InterPro" id="IPR004590">
    <property type="entry name" value="ssDNA_annealing_RecT"/>
</dbReference>
<keyword evidence="3" id="KW-1185">Reference proteome</keyword>